<dbReference type="AlphaFoldDB" id="A0A0F9P9P3"/>
<proteinExistence type="predicted"/>
<reference evidence="1" key="1">
    <citation type="journal article" date="2015" name="Nature">
        <title>Complex archaea that bridge the gap between prokaryotes and eukaryotes.</title>
        <authorList>
            <person name="Spang A."/>
            <person name="Saw J.H."/>
            <person name="Jorgensen S.L."/>
            <person name="Zaremba-Niedzwiedzka K."/>
            <person name="Martijn J."/>
            <person name="Lind A.E."/>
            <person name="van Eijk R."/>
            <person name="Schleper C."/>
            <person name="Guy L."/>
            <person name="Ettema T.J."/>
        </authorList>
    </citation>
    <scope>NUCLEOTIDE SEQUENCE</scope>
</reference>
<accession>A0A0F9P9P3</accession>
<protein>
    <submittedName>
        <fullName evidence="1">Uncharacterized protein</fullName>
    </submittedName>
</protein>
<organism evidence="1">
    <name type="scientific">marine sediment metagenome</name>
    <dbReference type="NCBI Taxonomy" id="412755"/>
    <lineage>
        <taxon>unclassified sequences</taxon>
        <taxon>metagenomes</taxon>
        <taxon>ecological metagenomes</taxon>
    </lineage>
</organism>
<dbReference type="EMBL" id="LAZR01002552">
    <property type="protein sequence ID" value="KKN28550.1"/>
    <property type="molecule type" value="Genomic_DNA"/>
</dbReference>
<sequence length="121" mass="13729">MEAKDTLIGPLTLDITGGSIVNEALTESIWAHIRLQAERSLKAGRAEVVDWIQEHETLLHEEVLAFSYTEWESKLKEWAMGNEDSLVCPFCGDDGFDLIGLKDHLIVYCEIYDEVPQLNHL</sequence>
<gene>
    <name evidence="1" type="ORF">LCGC14_0853170</name>
</gene>
<comment type="caution">
    <text evidence="1">The sequence shown here is derived from an EMBL/GenBank/DDBJ whole genome shotgun (WGS) entry which is preliminary data.</text>
</comment>
<name>A0A0F9P9P3_9ZZZZ</name>
<evidence type="ECO:0000313" key="1">
    <source>
        <dbReference type="EMBL" id="KKN28550.1"/>
    </source>
</evidence>